<evidence type="ECO:0000313" key="3">
    <source>
        <dbReference type="Proteomes" id="UP000252519"/>
    </source>
</evidence>
<evidence type="ECO:0000313" key="2">
    <source>
        <dbReference type="EMBL" id="RCN34960.1"/>
    </source>
</evidence>
<gene>
    <name evidence="2" type="ORF">ANCCAN_19185</name>
</gene>
<accession>A0A368FW09</accession>
<comment type="caution">
    <text evidence="2">The sequence shown here is derived from an EMBL/GenBank/DDBJ whole genome shotgun (WGS) entry which is preliminary data.</text>
</comment>
<feature type="transmembrane region" description="Helical" evidence="1">
    <location>
        <begin position="26"/>
        <end position="46"/>
    </location>
</feature>
<sequence length="64" mass="7196">MSSTHVGNLANPNATNWNRARSCVRLYAKLVACVLTATAGTTRVNVRELIRARKEKARRKQRTD</sequence>
<reference evidence="2 3" key="1">
    <citation type="submission" date="2014-10" db="EMBL/GenBank/DDBJ databases">
        <title>Draft genome of the hookworm Ancylostoma caninum.</title>
        <authorList>
            <person name="Mitreva M."/>
        </authorList>
    </citation>
    <scope>NUCLEOTIDE SEQUENCE [LARGE SCALE GENOMIC DNA]</scope>
    <source>
        <strain evidence="2 3">Baltimore</strain>
    </source>
</reference>
<keyword evidence="1" id="KW-0812">Transmembrane</keyword>
<keyword evidence="1" id="KW-1133">Transmembrane helix</keyword>
<name>A0A368FW09_ANCCA</name>
<dbReference type="EMBL" id="JOJR01000718">
    <property type="protein sequence ID" value="RCN34960.1"/>
    <property type="molecule type" value="Genomic_DNA"/>
</dbReference>
<protein>
    <submittedName>
        <fullName evidence="2">Uncharacterized protein</fullName>
    </submittedName>
</protein>
<proteinExistence type="predicted"/>
<evidence type="ECO:0000256" key="1">
    <source>
        <dbReference type="SAM" id="Phobius"/>
    </source>
</evidence>
<keyword evidence="1" id="KW-0472">Membrane</keyword>
<dbReference type="Proteomes" id="UP000252519">
    <property type="component" value="Unassembled WGS sequence"/>
</dbReference>
<keyword evidence="3" id="KW-1185">Reference proteome</keyword>
<dbReference type="AlphaFoldDB" id="A0A368FW09"/>
<organism evidence="2 3">
    <name type="scientific">Ancylostoma caninum</name>
    <name type="common">Dog hookworm</name>
    <dbReference type="NCBI Taxonomy" id="29170"/>
    <lineage>
        <taxon>Eukaryota</taxon>
        <taxon>Metazoa</taxon>
        <taxon>Ecdysozoa</taxon>
        <taxon>Nematoda</taxon>
        <taxon>Chromadorea</taxon>
        <taxon>Rhabditida</taxon>
        <taxon>Rhabditina</taxon>
        <taxon>Rhabditomorpha</taxon>
        <taxon>Strongyloidea</taxon>
        <taxon>Ancylostomatidae</taxon>
        <taxon>Ancylostomatinae</taxon>
        <taxon>Ancylostoma</taxon>
    </lineage>
</organism>